<proteinExistence type="predicted"/>
<comment type="caution">
    <text evidence="2">The sequence shown here is derived from an EMBL/GenBank/DDBJ whole genome shotgun (WGS) entry which is preliminary data.</text>
</comment>
<accession>A0A498I8I4</accession>
<feature type="compositionally biased region" description="Basic and acidic residues" evidence="1">
    <location>
        <begin position="44"/>
        <end position="54"/>
    </location>
</feature>
<dbReference type="EMBL" id="RDQH01000339">
    <property type="protein sequence ID" value="RXH78512.1"/>
    <property type="molecule type" value="Genomic_DNA"/>
</dbReference>
<evidence type="ECO:0000313" key="2">
    <source>
        <dbReference type="EMBL" id="RXH78512.1"/>
    </source>
</evidence>
<sequence length="209" mass="23296">MIRVPRDDAKRGGGGGGGGRGRGRANSLARSESGRGKNPAQPAELRDEKKETKAVESSMSKLQLDDDTPTSKKKRYRESKKRHSQNEHCAVCLVDGHHQHLCPYRESVPLGVTKVGEGYILMCRTCGFVGNVCLHGRSYARPYRRCYWRLKHGYPIHEEVEQIRARQREMAEMSRARVERGEPSLLDDTSSDSSSDTSSDSSSDSSSEI</sequence>
<dbReference type="Proteomes" id="UP000290289">
    <property type="component" value="Chromosome 13"/>
</dbReference>
<reference evidence="2 3" key="1">
    <citation type="submission" date="2018-10" db="EMBL/GenBank/DDBJ databases">
        <title>A high-quality apple genome assembly.</title>
        <authorList>
            <person name="Hu J."/>
        </authorList>
    </citation>
    <scope>NUCLEOTIDE SEQUENCE [LARGE SCALE GENOMIC DNA]</scope>
    <source>
        <strain evidence="3">cv. HFTH1</strain>
        <tissue evidence="2">Young leaf</tissue>
    </source>
</reference>
<feature type="compositionally biased region" description="Basic and acidic residues" evidence="1">
    <location>
        <begin position="1"/>
        <end position="11"/>
    </location>
</feature>
<protein>
    <recommendedName>
        <fullName evidence="4">Nanos-type domain-containing protein</fullName>
    </recommendedName>
</protein>
<gene>
    <name evidence="2" type="ORF">DVH24_002030</name>
</gene>
<evidence type="ECO:0008006" key="4">
    <source>
        <dbReference type="Google" id="ProtNLM"/>
    </source>
</evidence>
<feature type="region of interest" description="Disordered" evidence="1">
    <location>
        <begin position="1"/>
        <end position="82"/>
    </location>
</feature>
<feature type="compositionally biased region" description="Basic residues" evidence="1">
    <location>
        <begin position="71"/>
        <end position="82"/>
    </location>
</feature>
<dbReference type="AlphaFoldDB" id="A0A498I8I4"/>
<organism evidence="2 3">
    <name type="scientific">Malus domestica</name>
    <name type="common">Apple</name>
    <name type="synonym">Pyrus malus</name>
    <dbReference type="NCBI Taxonomy" id="3750"/>
    <lineage>
        <taxon>Eukaryota</taxon>
        <taxon>Viridiplantae</taxon>
        <taxon>Streptophyta</taxon>
        <taxon>Embryophyta</taxon>
        <taxon>Tracheophyta</taxon>
        <taxon>Spermatophyta</taxon>
        <taxon>Magnoliopsida</taxon>
        <taxon>eudicotyledons</taxon>
        <taxon>Gunneridae</taxon>
        <taxon>Pentapetalae</taxon>
        <taxon>rosids</taxon>
        <taxon>fabids</taxon>
        <taxon>Rosales</taxon>
        <taxon>Rosaceae</taxon>
        <taxon>Amygdaloideae</taxon>
        <taxon>Maleae</taxon>
        <taxon>Malus</taxon>
    </lineage>
</organism>
<evidence type="ECO:0000313" key="3">
    <source>
        <dbReference type="Proteomes" id="UP000290289"/>
    </source>
</evidence>
<feature type="region of interest" description="Disordered" evidence="1">
    <location>
        <begin position="170"/>
        <end position="209"/>
    </location>
</feature>
<keyword evidence="3" id="KW-1185">Reference proteome</keyword>
<feature type="compositionally biased region" description="Low complexity" evidence="1">
    <location>
        <begin position="184"/>
        <end position="209"/>
    </location>
</feature>
<name>A0A498I8I4_MALDO</name>
<evidence type="ECO:0000256" key="1">
    <source>
        <dbReference type="SAM" id="MobiDB-lite"/>
    </source>
</evidence>
<feature type="compositionally biased region" description="Basic and acidic residues" evidence="1">
    <location>
        <begin position="170"/>
        <end position="182"/>
    </location>
</feature>